<dbReference type="GO" id="GO:0034976">
    <property type="term" value="P:response to endoplasmic reticulum stress"/>
    <property type="evidence" value="ECO:0007669"/>
    <property type="project" value="TreeGrafter"/>
</dbReference>
<dbReference type="PROSITE" id="PS51352">
    <property type="entry name" value="THIOREDOXIN_2"/>
    <property type="match status" value="3"/>
</dbReference>
<dbReference type="CDD" id="cd02981">
    <property type="entry name" value="PDI_b_family"/>
    <property type="match status" value="3"/>
</dbReference>
<dbReference type="EMBL" id="JAAARO010000021">
    <property type="protein sequence ID" value="KAF5729503.1"/>
    <property type="molecule type" value="Genomic_DNA"/>
</dbReference>
<reference evidence="3 4" key="1">
    <citation type="journal article" date="2020" name="Nat. Commun.">
        <title>Genome of Tripterygium wilfordii and identification of cytochrome P450 involved in triptolide biosynthesis.</title>
        <authorList>
            <person name="Tu L."/>
            <person name="Su P."/>
            <person name="Zhang Z."/>
            <person name="Gao L."/>
            <person name="Wang J."/>
            <person name="Hu T."/>
            <person name="Zhou J."/>
            <person name="Zhang Y."/>
            <person name="Zhao Y."/>
            <person name="Liu Y."/>
            <person name="Song Y."/>
            <person name="Tong Y."/>
            <person name="Lu Y."/>
            <person name="Yang J."/>
            <person name="Xu C."/>
            <person name="Jia M."/>
            <person name="Peters R.J."/>
            <person name="Huang L."/>
            <person name="Gao W."/>
        </authorList>
    </citation>
    <scope>NUCLEOTIDE SEQUENCE [LARGE SCALE GENOMIC DNA]</scope>
    <source>
        <strain evidence="4">cv. XIE 37</strain>
        <tissue evidence="3">Leaf</tissue>
    </source>
</reference>
<dbReference type="GO" id="GO:0005783">
    <property type="term" value="C:endoplasmic reticulum"/>
    <property type="evidence" value="ECO:0007669"/>
    <property type="project" value="TreeGrafter"/>
</dbReference>
<dbReference type="Pfam" id="PF00085">
    <property type="entry name" value="Thioredoxin"/>
    <property type="match status" value="3"/>
</dbReference>
<feature type="domain" description="Thioredoxin" evidence="2">
    <location>
        <begin position="294"/>
        <end position="429"/>
    </location>
</feature>
<dbReference type="AlphaFoldDB" id="A0A7J7C5T1"/>
<name>A0A7J7C5T1_TRIWF</name>
<proteinExistence type="inferred from homology"/>
<dbReference type="PANTHER" id="PTHR18929:SF214">
    <property type="entry name" value="THIOREDOXIN DOMAIN-CONTAINING PROTEIN"/>
    <property type="match status" value="1"/>
</dbReference>
<keyword evidence="4" id="KW-1185">Reference proteome</keyword>
<evidence type="ECO:0000313" key="3">
    <source>
        <dbReference type="EMBL" id="KAF5729503.1"/>
    </source>
</evidence>
<comment type="similarity">
    <text evidence="1">Belongs to the protein disulfide isomerase family.</text>
</comment>
<dbReference type="GO" id="GO:0003756">
    <property type="term" value="F:protein disulfide isomerase activity"/>
    <property type="evidence" value="ECO:0007669"/>
    <property type="project" value="TreeGrafter"/>
</dbReference>
<gene>
    <name evidence="3" type="ORF">HS088_TW21G01670</name>
</gene>
<dbReference type="CDD" id="cd02961">
    <property type="entry name" value="PDI_a_family"/>
    <property type="match status" value="3"/>
</dbReference>
<feature type="domain" description="Thioredoxin" evidence="2">
    <location>
        <begin position="63"/>
        <end position="185"/>
    </location>
</feature>
<dbReference type="Proteomes" id="UP000593562">
    <property type="component" value="Unassembled WGS sequence"/>
</dbReference>
<dbReference type="OrthoDB" id="1935635at2759"/>
<evidence type="ECO:0000256" key="1">
    <source>
        <dbReference type="ARBA" id="ARBA00006347"/>
    </source>
</evidence>
<organism evidence="3 4">
    <name type="scientific">Tripterygium wilfordii</name>
    <name type="common">Thunder God vine</name>
    <dbReference type="NCBI Taxonomy" id="458696"/>
    <lineage>
        <taxon>Eukaryota</taxon>
        <taxon>Viridiplantae</taxon>
        <taxon>Streptophyta</taxon>
        <taxon>Embryophyta</taxon>
        <taxon>Tracheophyta</taxon>
        <taxon>Spermatophyta</taxon>
        <taxon>Magnoliopsida</taxon>
        <taxon>eudicotyledons</taxon>
        <taxon>Gunneridae</taxon>
        <taxon>Pentapetalae</taxon>
        <taxon>rosids</taxon>
        <taxon>fabids</taxon>
        <taxon>Celastrales</taxon>
        <taxon>Celastraceae</taxon>
        <taxon>Tripterygium</taxon>
    </lineage>
</organism>
<protein>
    <recommendedName>
        <fullName evidence="2">Thioredoxin domain-containing protein</fullName>
    </recommendedName>
</protein>
<evidence type="ECO:0000313" key="4">
    <source>
        <dbReference type="Proteomes" id="UP000593562"/>
    </source>
</evidence>
<dbReference type="InParanoid" id="A0A7J7C5T1"/>
<evidence type="ECO:0000259" key="2">
    <source>
        <dbReference type="PROSITE" id="PS51352"/>
    </source>
</evidence>
<comment type="caution">
    <text evidence="3">The sequence shown here is derived from an EMBL/GenBank/DDBJ whole genome shotgun (WGS) entry which is preliminary data.</text>
</comment>
<dbReference type="Gene3D" id="3.40.30.10">
    <property type="entry name" value="Glutaredoxin"/>
    <property type="match status" value="6"/>
</dbReference>
<dbReference type="InterPro" id="IPR013766">
    <property type="entry name" value="Thioredoxin_domain"/>
</dbReference>
<dbReference type="GO" id="GO:0006457">
    <property type="term" value="P:protein folding"/>
    <property type="evidence" value="ECO:0007669"/>
    <property type="project" value="TreeGrafter"/>
</dbReference>
<sequence>MSTTTRTPFLIFTSILLIWACLSFTSPPLHFIYFSKILSFLQDKQTHYVETRPLIRVEESRDFLYDQEGHPLGLPSFYEKDVVELWSVQQFLMDKSNQYVMVQFYAPWCYWSRRLRRAYAEAAMKLKGEAVLAKVDASAQVLIRDDYKVNGYPTMLFFVNGVYVDTYYGDRNSDDIVTWVRGKMGSLVYNVTTKEKAERILAAKSMTVLAFVDALEGTYTEELAASSKLHTDVNFYQTSCADIAKMFHIDPQIKSPALVVLKKEYGIHNHLDGQFNSRVISEFVSSSKRSLENTFIFEEAPEFRQESTITGLEAEPLQIDEKDVVELSAGNLSQFLMTKGNQYAMVQFYASWCLWSKRLRGAYAAAAMELKGVAVLSKVDASNEIIVGKEYEINEYPTMLFFVNGAYVDSYCGERSRDAIVTWVKGKMGSRVYDIMTIQEAKRILAAKSMIVFAFISALEATYNEELAAASKLHTDVNFYQTSYPDVGKMFHIDPQIESVALVVLEKESGIHNHLDDQFNSRAIAEFVSSSKRSLENTIFEEFHQESTISGLDAHPLQIDEKDVVELSAGNFSQFLMAKSNQYAMVQFYASWCYWSKRLKGAYAAAATELKGVAVLSKVDVSKEHMVGKEYGIQGYPTVLFFVNGAYVDSYYGDRSRDAIVTWVKGKMGSRMYNITTIGEAERILAAKSMIVLAFVDDLEAAYTEELVAASKLHTDVNFYQTTHYDVAKMFNIDEQVQRPALVVLKKDSGIHNHLVGEFSSRAIVKLVSSSKRPPLTTFNMEKYPKFFKIPQRLSFREDFHEDKLSTQPIWT</sequence>
<dbReference type="SUPFAM" id="SSF52833">
    <property type="entry name" value="Thioredoxin-like"/>
    <property type="match status" value="5"/>
</dbReference>
<accession>A0A7J7C5T1</accession>
<dbReference type="InterPro" id="IPR036249">
    <property type="entry name" value="Thioredoxin-like_sf"/>
</dbReference>
<dbReference type="PANTHER" id="PTHR18929">
    <property type="entry name" value="PROTEIN DISULFIDE ISOMERASE"/>
    <property type="match status" value="1"/>
</dbReference>
<feature type="domain" description="Thioredoxin" evidence="2">
    <location>
        <begin position="534"/>
        <end position="669"/>
    </location>
</feature>